<protein>
    <submittedName>
        <fullName evidence="1">Uncharacterized protein</fullName>
    </submittedName>
</protein>
<comment type="caution">
    <text evidence="1">The sequence shown here is derived from an EMBL/GenBank/DDBJ whole genome shotgun (WGS) entry which is preliminary data.</text>
</comment>
<evidence type="ECO:0000313" key="2">
    <source>
        <dbReference type="Proteomes" id="UP000027129"/>
    </source>
</evidence>
<sequence>MVKSVRERLDELARRLEEDSEFQKEFSTGFVQYANQRHVRHVYGMGPLVVSEIHTNQGPERTDYLESGECGQGVVRGWQQWKLKM</sequence>
<reference evidence="1 2" key="1">
    <citation type="submission" date="2014-04" db="EMBL/GenBank/DDBJ databases">
        <title>Draft Genome Sequence of Lactobacillus animalis 381-IL-28.</title>
        <authorList>
            <person name="Sturino J.M."/>
            <person name="Rajendran M."/>
            <person name="Altermann E."/>
        </authorList>
    </citation>
    <scope>NUCLEOTIDE SEQUENCE [LARGE SCALE GENOMIC DNA]</scope>
    <source>
        <strain evidence="1 2">381-IL-28</strain>
    </source>
</reference>
<dbReference type="EMBL" id="JMHU01000014">
    <property type="protein sequence ID" value="KDA45646.1"/>
    <property type="molecule type" value="Genomic_DNA"/>
</dbReference>
<keyword evidence="2" id="KW-1185">Reference proteome</keyword>
<proteinExistence type="predicted"/>
<dbReference type="Proteomes" id="UP000027129">
    <property type="component" value="Unassembled WGS sequence"/>
</dbReference>
<gene>
    <name evidence="1" type="ORF">Lani381_1271</name>
</gene>
<organism evidence="1 2">
    <name type="scientific">Ligilactobacillus animalis</name>
    <dbReference type="NCBI Taxonomy" id="1605"/>
    <lineage>
        <taxon>Bacteria</taxon>
        <taxon>Bacillati</taxon>
        <taxon>Bacillota</taxon>
        <taxon>Bacilli</taxon>
        <taxon>Lactobacillales</taxon>
        <taxon>Lactobacillaceae</taxon>
        <taxon>Ligilactobacillus</taxon>
    </lineage>
</organism>
<dbReference type="RefSeq" id="WP_035448603.1">
    <property type="nucleotide sequence ID" value="NZ_CP195054.1"/>
</dbReference>
<evidence type="ECO:0000313" key="1">
    <source>
        <dbReference type="EMBL" id="KDA45646.1"/>
    </source>
</evidence>
<accession>A0ABR4RNY8</accession>
<name>A0ABR4RNY8_9LACO</name>